<protein>
    <submittedName>
        <fullName evidence="5">GntR family transcriptional regulator</fullName>
    </submittedName>
</protein>
<dbReference type="InterPro" id="IPR011663">
    <property type="entry name" value="UTRA"/>
</dbReference>
<dbReference type="PANTHER" id="PTHR44846:SF1">
    <property type="entry name" value="MANNOSYL-D-GLYCERATE TRANSPORT_METABOLISM SYSTEM REPRESSOR MNGR-RELATED"/>
    <property type="match status" value="1"/>
</dbReference>
<evidence type="ECO:0000313" key="6">
    <source>
        <dbReference type="Proteomes" id="UP001500945"/>
    </source>
</evidence>
<name>A0ABP8KP03_9MICO</name>
<evidence type="ECO:0000256" key="1">
    <source>
        <dbReference type="ARBA" id="ARBA00023015"/>
    </source>
</evidence>
<dbReference type="InterPro" id="IPR028978">
    <property type="entry name" value="Chorismate_lyase_/UTRA_dom_sf"/>
</dbReference>
<evidence type="ECO:0000256" key="3">
    <source>
        <dbReference type="ARBA" id="ARBA00023163"/>
    </source>
</evidence>
<dbReference type="CDD" id="cd07377">
    <property type="entry name" value="WHTH_GntR"/>
    <property type="match status" value="1"/>
</dbReference>
<dbReference type="SMART" id="SM00345">
    <property type="entry name" value="HTH_GNTR"/>
    <property type="match status" value="1"/>
</dbReference>
<keyword evidence="2" id="KW-0238">DNA-binding</keyword>
<dbReference type="Pfam" id="PF07702">
    <property type="entry name" value="UTRA"/>
    <property type="match status" value="1"/>
</dbReference>
<dbReference type="EMBL" id="BAABGM010000020">
    <property type="protein sequence ID" value="GAA4410888.1"/>
    <property type="molecule type" value="Genomic_DNA"/>
</dbReference>
<dbReference type="InterPro" id="IPR000524">
    <property type="entry name" value="Tscrpt_reg_HTH_GntR"/>
</dbReference>
<keyword evidence="1" id="KW-0805">Transcription regulation</keyword>
<dbReference type="PROSITE" id="PS50949">
    <property type="entry name" value="HTH_GNTR"/>
    <property type="match status" value="1"/>
</dbReference>
<dbReference type="InterPro" id="IPR036390">
    <property type="entry name" value="WH_DNA-bd_sf"/>
</dbReference>
<dbReference type="SMART" id="SM00866">
    <property type="entry name" value="UTRA"/>
    <property type="match status" value="1"/>
</dbReference>
<sequence>MPTVPSRPRREPHRITDGVEPKHVQLRSVLATMAATELLPDSAIPSERELMERFAVSRATVRRAIEALIGDGVLQRVQGKGTFVAPPRVRSHLHLASFTRDMRRRGLSPSTRVVRVEAAAPPDDVARWFGLAPGAPAWRVERVRLAAGEPMAFERGWYSPELLPGLDRHDLAASLHELFAREYSRPVDSAEQSVRAEVADAALAHHLEVRVGDPILAVDRSSRSEGAPLERVLSHYRGDRYELYLSLGDTVPGNPQHHPRGGNHR</sequence>
<dbReference type="SUPFAM" id="SSF46785">
    <property type="entry name" value="Winged helix' DNA-binding domain"/>
    <property type="match status" value="1"/>
</dbReference>
<dbReference type="InterPro" id="IPR036388">
    <property type="entry name" value="WH-like_DNA-bd_sf"/>
</dbReference>
<organism evidence="5 6">
    <name type="scientific">Fodinibacter luteus</name>
    <dbReference type="NCBI Taxonomy" id="552064"/>
    <lineage>
        <taxon>Bacteria</taxon>
        <taxon>Bacillati</taxon>
        <taxon>Actinomycetota</taxon>
        <taxon>Actinomycetes</taxon>
        <taxon>Micrococcales</taxon>
        <taxon>Intrasporangiaceae</taxon>
        <taxon>Fodinibacter (ex Wang et al. 2009)</taxon>
    </lineage>
</organism>
<dbReference type="SUPFAM" id="SSF64288">
    <property type="entry name" value="Chorismate lyase-like"/>
    <property type="match status" value="1"/>
</dbReference>
<dbReference type="Gene3D" id="3.40.1410.10">
    <property type="entry name" value="Chorismate lyase-like"/>
    <property type="match status" value="1"/>
</dbReference>
<evidence type="ECO:0000256" key="2">
    <source>
        <dbReference type="ARBA" id="ARBA00023125"/>
    </source>
</evidence>
<gene>
    <name evidence="5" type="ORF">GCM10023168_31120</name>
</gene>
<proteinExistence type="predicted"/>
<keyword evidence="3" id="KW-0804">Transcription</keyword>
<dbReference type="Gene3D" id="1.10.10.10">
    <property type="entry name" value="Winged helix-like DNA-binding domain superfamily/Winged helix DNA-binding domain"/>
    <property type="match status" value="1"/>
</dbReference>
<feature type="domain" description="HTH gntR-type" evidence="4">
    <location>
        <begin position="20"/>
        <end position="87"/>
    </location>
</feature>
<evidence type="ECO:0000313" key="5">
    <source>
        <dbReference type="EMBL" id="GAA4410888.1"/>
    </source>
</evidence>
<comment type="caution">
    <text evidence="5">The sequence shown here is derived from an EMBL/GenBank/DDBJ whole genome shotgun (WGS) entry which is preliminary data.</text>
</comment>
<accession>A0ABP8KP03</accession>
<dbReference type="Proteomes" id="UP001500945">
    <property type="component" value="Unassembled WGS sequence"/>
</dbReference>
<dbReference type="Pfam" id="PF00392">
    <property type="entry name" value="GntR"/>
    <property type="match status" value="1"/>
</dbReference>
<dbReference type="PRINTS" id="PR00035">
    <property type="entry name" value="HTHGNTR"/>
</dbReference>
<dbReference type="PANTHER" id="PTHR44846">
    <property type="entry name" value="MANNOSYL-D-GLYCERATE TRANSPORT/METABOLISM SYSTEM REPRESSOR MNGR-RELATED"/>
    <property type="match status" value="1"/>
</dbReference>
<keyword evidence="6" id="KW-1185">Reference proteome</keyword>
<evidence type="ECO:0000259" key="4">
    <source>
        <dbReference type="PROSITE" id="PS50949"/>
    </source>
</evidence>
<reference evidence="6" key="1">
    <citation type="journal article" date="2019" name="Int. J. Syst. Evol. Microbiol.">
        <title>The Global Catalogue of Microorganisms (GCM) 10K type strain sequencing project: providing services to taxonomists for standard genome sequencing and annotation.</title>
        <authorList>
            <consortium name="The Broad Institute Genomics Platform"/>
            <consortium name="The Broad Institute Genome Sequencing Center for Infectious Disease"/>
            <person name="Wu L."/>
            <person name="Ma J."/>
        </authorList>
    </citation>
    <scope>NUCLEOTIDE SEQUENCE [LARGE SCALE GENOMIC DNA]</scope>
    <source>
        <strain evidence="6">JCM 17809</strain>
    </source>
</reference>
<dbReference type="InterPro" id="IPR050679">
    <property type="entry name" value="Bact_HTH_transcr_reg"/>
</dbReference>